<dbReference type="Gene3D" id="1.20.144.10">
    <property type="entry name" value="Phosphatidic acid phosphatase type 2/haloperoxidase"/>
    <property type="match status" value="1"/>
</dbReference>
<feature type="transmembrane region" description="Helical" evidence="1">
    <location>
        <begin position="72"/>
        <end position="90"/>
    </location>
</feature>
<proteinExistence type="predicted"/>
<feature type="transmembrane region" description="Helical" evidence="1">
    <location>
        <begin position="47"/>
        <end position="65"/>
    </location>
</feature>
<feature type="transmembrane region" description="Helical" evidence="1">
    <location>
        <begin position="102"/>
        <end position="121"/>
    </location>
</feature>
<protein>
    <submittedName>
        <fullName evidence="2">Phosphatase PAP2 family protein</fullName>
    </submittedName>
</protein>
<keyword evidence="1" id="KW-1133">Transmembrane helix</keyword>
<gene>
    <name evidence="2" type="ORF">MNO81_27685</name>
</gene>
<dbReference type="EMBL" id="JAKZMO010000038">
    <property type="protein sequence ID" value="MDG5486595.1"/>
    <property type="molecule type" value="Genomic_DNA"/>
</dbReference>
<evidence type="ECO:0000313" key="3">
    <source>
        <dbReference type="Proteomes" id="UP001154266"/>
    </source>
</evidence>
<evidence type="ECO:0000313" key="2">
    <source>
        <dbReference type="EMBL" id="MDG5486595.1"/>
    </source>
</evidence>
<dbReference type="InterPro" id="IPR036938">
    <property type="entry name" value="PAP2/HPO_sf"/>
</dbReference>
<name>A0ABT6GYD3_MYCGU</name>
<dbReference type="SUPFAM" id="SSF48317">
    <property type="entry name" value="Acid phosphatase/Vanadium-dependent haloperoxidase"/>
    <property type="match status" value="1"/>
</dbReference>
<sequence length="190" mass="20209">MSPIRWWPPVGVTAMIVLGLAVGKGSTPVDDWFQTLNRSVAQDLSYLAMPLSLVVLGVTVVGMALYRRCWRLTLAAIVFPPLTYVLVQFIKPMFGRYIGDGLAYPSGHITTTTIVLGLFVLVAGGARWAMLAAVTYVALAMVGVGSTFHYFTDTVGGVLLGTSVVGLAALVAHHDLTRVNPGAIYVTRGG</sequence>
<dbReference type="RefSeq" id="WP_278223717.1">
    <property type="nucleotide sequence ID" value="NZ_JAKZMO010000038.1"/>
</dbReference>
<keyword evidence="1" id="KW-0812">Transmembrane</keyword>
<keyword evidence="3" id="KW-1185">Reference proteome</keyword>
<accession>A0ABT6GYD3</accession>
<reference evidence="2" key="1">
    <citation type="journal article" date="2023" name="Environ. Microbiol.">
        <title>The 2-methylpropene degradation pathway in Mycobacteriaceae family strains.</title>
        <authorList>
            <person name="Helbich S."/>
            <person name="Barrantes I."/>
            <person name="Dos Anjos Borges L.G."/>
            <person name="Pieper D.H."/>
            <person name="Vainshtein Y."/>
            <person name="Sohn K."/>
            <person name="Engesser K.H."/>
        </authorList>
    </citation>
    <scope>NUCLEOTIDE SEQUENCE</scope>
    <source>
        <strain evidence="2">IBE100</strain>
    </source>
</reference>
<comment type="caution">
    <text evidence="2">The sequence shown here is derived from an EMBL/GenBank/DDBJ whole genome shotgun (WGS) entry which is preliminary data.</text>
</comment>
<dbReference type="CDD" id="cd01610">
    <property type="entry name" value="PAP2_like"/>
    <property type="match status" value="1"/>
</dbReference>
<feature type="transmembrane region" description="Helical" evidence="1">
    <location>
        <begin position="154"/>
        <end position="172"/>
    </location>
</feature>
<organism evidence="2 3">
    <name type="scientific">Mycolicibacterium gadium</name>
    <name type="common">Mycobacterium gadium</name>
    <dbReference type="NCBI Taxonomy" id="1794"/>
    <lineage>
        <taxon>Bacteria</taxon>
        <taxon>Bacillati</taxon>
        <taxon>Actinomycetota</taxon>
        <taxon>Actinomycetes</taxon>
        <taxon>Mycobacteriales</taxon>
        <taxon>Mycobacteriaceae</taxon>
        <taxon>Mycolicibacterium</taxon>
    </lineage>
</organism>
<dbReference type="Proteomes" id="UP001154266">
    <property type="component" value="Unassembled WGS sequence"/>
</dbReference>
<keyword evidence="1" id="KW-0472">Membrane</keyword>
<evidence type="ECO:0000256" key="1">
    <source>
        <dbReference type="SAM" id="Phobius"/>
    </source>
</evidence>
<feature type="transmembrane region" description="Helical" evidence="1">
    <location>
        <begin position="128"/>
        <end position="148"/>
    </location>
</feature>